<comment type="similarity">
    <text evidence="5">Belongs to the 2-oxoadipate dioxygenase/decarboxylase family.</text>
</comment>
<dbReference type="Pfam" id="PF07063">
    <property type="entry name" value="HGLS"/>
    <property type="match status" value="1"/>
</dbReference>
<name>A0A816KEF6_BRANA</name>
<protein>
    <recommendedName>
        <fullName evidence="6">2-oxoadipate dioxygenase/decarboxylase</fullName>
        <ecNumber evidence="6">1.13.11.93</ecNumber>
    </recommendedName>
    <alternativeName>
        <fullName evidence="7">2-hydroxyglutarate synthase</fullName>
    </alternativeName>
</protein>
<keyword evidence="8" id="KW-1133">Transmembrane helix</keyword>
<dbReference type="InterPro" id="IPR009770">
    <property type="entry name" value="HGLS"/>
</dbReference>
<dbReference type="Proteomes" id="UP001295469">
    <property type="component" value="Chromosome C05"/>
</dbReference>
<evidence type="ECO:0000256" key="3">
    <source>
        <dbReference type="ARBA" id="ARBA00023002"/>
    </source>
</evidence>
<comment type="cofactor">
    <cofactor evidence="1">
        <name>Fe(2+)</name>
        <dbReference type="ChEBI" id="CHEBI:29033"/>
    </cofactor>
</comment>
<evidence type="ECO:0000256" key="7">
    <source>
        <dbReference type="ARBA" id="ARBA00035045"/>
    </source>
</evidence>
<dbReference type="SMART" id="SM01150">
    <property type="entry name" value="DUF1338"/>
    <property type="match status" value="1"/>
</dbReference>
<dbReference type="AlphaFoldDB" id="A0A816KEF6"/>
<dbReference type="EMBL" id="HG994369">
    <property type="protein sequence ID" value="CAF1924034.1"/>
    <property type="molecule type" value="Genomic_DNA"/>
</dbReference>
<accession>A0A816KEF6</accession>
<evidence type="ECO:0000256" key="4">
    <source>
        <dbReference type="ARBA" id="ARBA00023004"/>
    </source>
</evidence>
<evidence type="ECO:0000256" key="5">
    <source>
        <dbReference type="ARBA" id="ARBA00035013"/>
    </source>
</evidence>
<dbReference type="Gene3D" id="3.10.180.50">
    <property type="match status" value="1"/>
</dbReference>
<keyword evidence="8" id="KW-0472">Membrane</keyword>
<keyword evidence="8" id="KW-0812">Transmembrane</keyword>
<dbReference type="EC" id="1.13.11.93" evidence="6"/>
<keyword evidence="3" id="KW-0560">Oxidoreductase</keyword>
<proteinExistence type="inferred from homology"/>
<evidence type="ECO:0000256" key="1">
    <source>
        <dbReference type="ARBA" id="ARBA00001954"/>
    </source>
</evidence>
<keyword evidence="2" id="KW-0223">Dioxygenase</keyword>
<feature type="transmembrane region" description="Helical" evidence="8">
    <location>
        <begin position="39"/>
        <end position="56"/>
    </location>
</feature>
<evidence type="ECO:0000313" key="9">
    <source>
        <dbReference type="EMBL" id="CAF1924034.1"/>
    </source>
</evidence>
<reference evidence="9" key="1">
    <citation type="submission" date="2021-01" db="EMBL/GenBank/DDBJ databases">
        <authorList>
            <consortium name="Genoscope - CEA"/>
            <person name="William W."/>
        </authorList>
    </citation>
    <scope>NUCLEOTIDE SEQUENCE</scope>
</reference>
<evidence type="ECO:0000256" key="2">
    <source>
        <dbReference type="ARBA" id="ARBA00022964"/>
    </source>
</evidence>
<organism evidence="9">
    <name type="scientific">Brassica napus</name>
    <name type="common">Rape</name>
    <dbReference type="NCBI Taxonomy" id="3708"/>
    <lineage>
        <taxon>Eukaryota</taxon>
        <taxon>Viridiplantae</taxon>
        <taxon>Streptophyta</taxon>
        <taxon>Embryophyta</taxon>
        <taxon>Tracheophyta</taxon>
        <taxon>Spermatophyta</taxon>
        <taxon>Magnoliopsida</taxon>
        <taxon>eudicotyledons</taxon>
        <taxon>Gunneridae</taxon>
        <taxon>Pentapetalae</taxon>
        <taxon>rosids</taxon>
        <taxon>malvids</taxon>
        <taxon>Brassicales</taxon>
        <taxon>Brassicaceae</taxon>
        <taxon>Brassiceae</taxon>
        <taxon>Brassica</taxon>
    </lineage>
</organism>
<evidence type="ECO:0000256" key="6">
    <source>
        <dbReference type="ARBA" id="ARBA00035023"/>
    </source>
</evidence>
<feature type="non-terminal residue" evidence="9">
    <location>
        <position position="449"/>
    </location>
</feature>
<keyword evidence="4" id="KW-0408">Iron</keyword>
<sequence>TIHNLYTHSSRHVPLSVQSIKDGIFQSFKRFQTEKTRNLLHYALSILLLSILLLYTSDVTYYTQFVYTFVTTRPSVCPIHKKMSSFIVLKAFRRKNQGISSTMLSLYSSSTIKASFHSSFPPLRSSPPPLSVGSHIRLVKRDHSVAAASGGVSMSTNRDSHGSSSQVAEPFFRSVLGQMETVYLNRNPTPRSVLELVRSVDDEQLCYDHLAFRTFGIGGYGIDSLASFFLDYGYTQMDELRFPAKKLRALWFAPPHASAVPGGSGVDGPLPRVFISELLVEQMSTQTQDVIRRYTETSPNGRKYAALSSALGSLPWEKPLSSEFEQLARESEYAAWTLANGYALNHVTISVHRLKSHLNKIKKLNQFFEEKGFKLNSEGGVLKVSPDGGLLQSSTVADSISFKFSDGVTKSIPCSYIEFAERLVLPQFQNVPESDVSDILIEYLNSRLR</sequence>
<evidence type="ECO:0000256" key="8">
    <source>
        <dbReference type="SAM" id="Phobius"/>
    </source>
</evidence>
<gene>
    <name evidence="9" type="ORF">DARMORV10_C05P05130.1</name>
</gene>
<dbReference type="CDD" id="cd16350">
    <property type="entry name" value="VOC_like"/>
    <property type="match status" value="1"/>
</dbReference>
<dbReference type="GO" id="GO:0051213">
    <property type="term" value="F:dioxygenase activity"/>
    <property type="evidence" value="ECO:0007669"/>
    <property type="project" value="UniProtKB-KW"/>
</dbReference>
<dbReference type="PANTHER" id="PTHR31136">
    <property type="entry name" value="DUF1338 DOMAIN-CONTAINING PROTEIN"/>
    <property type="match status" value="1"/>
</dbReference>
<dbReference type="PANTHER" id="PTHR31136:SF5">
    <property type="entry name" value="2-OXOADIPATE DIOXYGENASE_DECARBOXYLASE, CHLOROPLASTIC"/>
    <property type="match status" value="1"/>
</dbReference>